<keyword evidence="3" id="KW-1185">Reference proteome</keyword>
<reference evidence="2" key="1">
    <citation type="submission" date="2018-05" db="EMBL/GenBank/DDBJ databases">
        <authorList>
            <person name="Pedro S.L.S."/>
            <person name="Freitas R.C."/>
            <person name="Barreto A.S."/>
            <person name="Lima A.O.S."/>
        </authorList>
    </citation>
    <scope>NUCLEOTIDE SEQUENCE</scope>
    <source>
        <strain evidence="2">BP203</strain>
        <tissue evidence="2">Muscle</tissue>
    </source>
</reference>
<feature type="coiled-coil region" evidence="1">
    <location>
        <begin position="24"/>
        <end position="55"/>
    </location>
</feature>
<dbReference type="Proteomes" id="UP001165941">
    <property type="component" value="Unassembled WGS sequence"/>
</dbReference>
<feature type="coiled-coil region" evidence="1">
    <location>
        <begin position="80"/>
        <end position="233"/>
    </location>
</feature>
<evidence type="ECO:0000256" key="1">
    <source>
        <dbReference type="SAM" id="Coils"/>
    </source>
</evidence>
<dbReference type="InterPro" id="IPR042510">
    <property type="entry name" value="CIP2A"/>
</dbReference>
<dbReference type="PANTHER" id="PTHR23161:SF2">
    <property type="entry name" value="PROTEIN CIP2A"/>
    <property type="match status" value="1"/>
</dbReference>
<name>A0ABX0S6W4_PONBL</name>
<keyword evidence="1" id="KW-0175">Coiled coil</keyword>
<protein>
    <submittedName>
        <fullName evidence="2">Protein CIP2A</fullName>
    </submittedName>
</protein>
<gene>
    <name evidence="2" type="ORF">BU61_2234</name>
</gene>
<dbReference type="EMBL" id="PGGH01076622">
    <property type="protein sequence ID" value="NIG59025.1"/>
    <property type="molecule type" value="Genomic_DNA"/>
</dbReference>
<accession>A0ABX0S6W4</accession>
<evidence type="ECO:0000313" key="3">
    <source>
        <dbReference type="Proteomes" id="UP001165941"/>
    </source>
</evidence>
<sequence>MAHGPSRSAACGIFPDRGTNLCHLHRQARTLANMLREVERKNEELGVLLKSQEVESERAQSDIEHLFQHNRKLESVAKEHEVLTKSYMELLQRNETAEKKNKDLQVTCDSLNKQIESVKKLNESLKQQNEKTIAHLIEKEEQRKEIQNQLVDRECKLANLAQKIKVQEEKIEVLQRETEDKEEAIGVLRKELNRTDQIRKELSIKASSLEVQKAQLEGRLEEKESLVKLQQEELNKHSHMIAMIHSLSGGKINPETVNLSI</sequence>
<comment type="caution">
    <text evidence="2">The sequence shown here is derived from an EMBL/GenBank/DDBJ whole genome shotgun (WGS) entry which is preliminary data.</text>
</comment>
<dbReference type="PANTHER" id="PTHR23161">
    <property type="entry name" value="PROTEIN CIP2A"/>
    <property type="match status" value="1"/>
</dbReference>
<proteinExistence type="predicted"/>
<organism evidence="2 3">
    <name type="scientific">Pontoporia blainvillei</name>
    <name type="common">Franciscana</name>
    <name type="synonym">Delphinus blainvillei</name>
    <dbReference type="NCBI Taxonomy" id="48723"/>
    <lineage>
        <taxon>Eukaryota</taxon>
        <taxon>Metazoa</taxon>
        <taxon>Chordata</taxon>
        <taxon>Craniata</taxon>
        <taxon>Vertebrata</taxon>
        <taxon>Euteleostomi</taxon>
        <taxon>Mammalia</taxon>
        <taxon>Eutheria</taxon>
        <taxon>Laurasiatheria</taxon>
        <taxon>Artiodactyla</taxon>
        <taxon>Whippomorpha</taxon>
        <taxon>Cetacea</taxon>
        <taxon>Odontoceti</taxon>
        <taxon>Pontoporiidae</taxon>
        <taxon>Pontoporia</taxon>
    </lineage>
</organism>
<evidence type="ECO:0000313" key="2">
    <source>
        <dbReference type="EMBL" id="NIG59025.1"/>
    </source>
</evidence>